<proteinExistence type="inferred from homology"/>
<feature type="active site" description="Proton acceptor" evidence="12 13">
    <location>
        <position position="337"/>
    </location>
</feature>
<evidence type="ECO:0000313" key="18">
    <source>
        <dbReference type="EMBL" id="THD82926.1"/>
    </source>
</evidence>
<feature type="binding site" evidence="14">
    <location>
        <begin position="364"/>
        <end position="367"/>
    </location>
    <ligand>
        <name>substrate</name>
    </ligand>
</feature>
<feature type="binding site" evidence="14">
    <location>
        <position position="285"/>
    </location>
    <ligand>
        <name>substrate</name>
    </ligand>
</feature>
<feature type="binding site" evidence="12 15">
    <location>
        <position position="242"/>
    </location>
    <ligand>
        <name>Mg(2+)</name>
        <dbReference type="ChEBI" id="CHEBI:18420"/>
    </ligand>
</feature>
<keyword evidence="8 12" id="KW-0460">Magnesium</keyword>
<feature type="binding site" evidence="14">
    <location>
        <position position="312"/>
    </location>
    <ligand>
        <name>substrate</name>
    </ligand>
</feature>
<dbReference type="HAMAP" id="MF_00318">
    <property type="entry name" value="Enolase"/>
    <property type="match status" value="1"/>
</dbReference>
<feature type="binding site" evidence="14">
    <location>
        <position position="155"/>
    </location>
    <ligand>
        <name>substrate</name>
    </ligand>
</feature>
<dbReference type="GO" id="GO:0006096">
    <property type="term" value="P:glycolytic process"/>
    <property type="evidence" value="ECO:0007669"/>
    <property type="project" value="UniProtKB-UniRule"/>
</dbReference>
<dbReference type="InterPro" id="IPR000941">
    <property type="entry name" value="Enolase"/>
</dbReference>
<dbReference type="GO" id="GO:0009986">
    <property type="term" value="C:cell surface"/>
    <property type="evidence" value="ECO:0007669"/>
    <property type="project" value="UniProtKB-SubCell"/>
</dbReference>
<evidence type="ECO:0000256" key="9">
    <source>
        <dbReference type="ARBA" id="ARBA00023152"/>
    </source>
</evidence>
<evidence type="ECO:0000259" key="17">
    <source>
        <dbReference type="SMART" id="SM01193"/>
    </source>
</evidence>
<keyword evidence="19" id="KW-1185">Reference proteome</keyword>
<sequence length="425" mass="45593">MSTIIDIHAREILDSRGNPTVEVDVVLESGAMGRAAVPSGASTGAHEAVERRDGDKSRYMGKGVLEAVAAVNGELAEELIGYDATDQVGIDRTMIEMDGTPNKSRLGANAILGVSLAVAKAAAEFTSQPLYRYVGGTSARVLPVPMMNIINGGEHADNPIDIQEFMIMPVAAANIREAVRMGSEIFHTLKKELSAAGLSTGIGDEGGFAPNLSSTRDALDFILKSIEKAGYKPGQDIYLALDCASTEYFRGGKYAMKGEGLTLTSEENVDYLAKLVADYPIISIEDGCAEDDWEGWKMLTDRLGHKVQLVGDDLFVTNPRRLAEGIAKGCANSMLVKVNQIGTLTETLQAVDMAHRARFTNVMSHRSGETEDATIADLAVATNCGQIKTGSLARSDRLAKYNQLIRIEEMLGEVAEYAGRSILRA</sequence>
<dbReference type="FunFam" id="3.20.20.120:FF:000001">
    <property type="entry name" value="Enolase"/>
    <property type="match status" value="1"/>
</dbReference>
<keyword evidence="7 12" id="KW-0479">Metal-binding</keyword>
<dbReference type="Gene3D" id="3.20.20.120">
    <property type="entry name" value="Enolase-like C-terminal domain"/>
    <property type="match status" value="1"/>
</dbReference>
<dbReference type="Gene3D" id="3.30.390.10">
    <property type="entry name" value="Enolase-like, N-terminal domain"/>
    <property type="match status" value="1"/>
</dbReference>
<evidence type="ECO:0000256" key="6">
    <source>
        <dbReference type="ARBA" id="ARBA00022525"/>
    </source>
</evidence>
<comment type="caution">
    <text evidence="18">The sequence shown here is derived from an EMBL/GenBank/DDBJ whole genome shotgun (WGS) entry which is preliminary data.</text>
</comment>
<dbReference type="GO" id="GO:0000287">
    <property type="term" value="F:magnesium ion binding"/>
    <property type="evidence" value="ECO:0007669"/>
    <property type="project" value="UniProtKB-UniRule"/>
</dbReference>
<evidence type="ECO:0000256" key="14">
    <source>
        <dbReference type="PIRSR" id="PIRSR001400-2"/>
    </source>
</evidence>
<dbReference type="InterPro" id="IPR029017">
    <property type="entry name" value="Enolase-like_N"/>
</dbReference>
<dbReference type="SFLD" id="SFLDS00001">
    <property type="entry name" value="Enolase"/>
    <property type="match status" value="1"/>
</dbReference>
<organism evidence="18 19">
    <name type="scientific">Aliigemmobacter aestuarii</name>
    <dbReference type="NCBI Taxonomy" id="1445661"/>
    <lineage>
        <taxon>Bacteria</taxon>
        <taxon>Pseudomonadati</taxon>
        <taxon>Pseudomonadota</taxon>
        <taxon>Alphaproteobacteria</taxon>
        <taxon>Rhodobacterales</taxon>
        <taxon>Paracoccaceae</taxon>
        <taxon>Aliigemmobacter</taxon>
    </lineage>
</organism>
<comment type="cofactor">
    <cofactor evidence="12">
        <name>Mg(2+)</name>
        <dbReference type="ChEBI" id="CHEBI:18420"/>
    </cofactor>
    <text evidence="12">Binds a second Mg(2+) ion via substrate during catalysis.</text>
</comment>
<evidence type="ECO:0000256" key="13">
    <source>
        <dbReference type="PIRSR" id="PIRSR001400-1"/>
    </source>
</evidence>
<dbReference type="OrthoDB" id="9804716at2"/>
<dbReference type="SMART" id="SM01192">
    <property type="entry name" value="Enolase_C"/>
    <property type="match status" value="1"/>
</dbReference>
<dbReference type="GO" id="GO:0000015">
    <property type="term" value="C:phosphopyruvate hydratase complex"/>
    <property type="evidence" value="ECO:0007669"/>
    <property type="project" value="InterPro"/>
</dbReference>
<keyword evidence="9 12" id="KW-0324">Glycolysis</keyword>
<dbReference type="PANTHER" id="PTHR11902">
    <property type="entry name" value="ENOLASE"/>
    <property type="match status" value="1"/>
</dbReference>
<evidence type="ECO:0000256" key="5">
    <source>
        <dbReference type="ARBA" id="ARBA00022490"/>
    </source>
</evidence>
<dbReference type="PANTHER" id="PTHR11902:SF1">
    <property type="entry name" value="ENOLASE"/>
    <property type="match status" value="1"/>
</dbReference>
<dbReference type="EMBL" id="SSND01000003">
    <property type="protein sequence ID" value="THD82926.1"/>
    <property type="molecule type" value="Genomic_DNA"/>
</dbReference>
<dbReference type="InterPro" id="IPR020810">
    <property type="entry name" value="Enolase_C"/>
</dbReference>
<dbReference type="SUPFAM" id="SSF54826">
    <property type="entry name" value="Enolase N-terminal domain-like"/>
    <property type="match status" value="1"/>
</dbReference>
<reference evidence="18 19" key="1">
    <citation type="submission" date="2019-04" db="EMBL/GenBank/DDBJ databases">
        <title>Draft genome sequence of Gemmobacter aestuarii sp. nov.</title>
        <authorList>
            <person name="Hameed A."/>
            <person name="Lin S.-Y."/>
            <person name="Shahina M."/>
            <person name="Lai W.-A."/>
            <person name="Young C.-C."/>
        </authorList>
    </citation>
    <scope>NUCLEOTIDE SEQUENCE [LARGE SCALE GENOMIC DNA]</scope>
    <source>
        <strain evidence="18 19">CC-PW-75</strain>
    </source>
</reference>
<comment type="pathway">
    <text evidence="1 12">Carbohydrate degradation; glycolysis; pyruvate from D-glyceraldehyde 3-phosphate: step 4/5.</text>
</comment>
<comment type="cofactor">
    <cofactor evidence="15">
        <name>Mg(2+)</name>
        <dbReference type="ChEBI" id="CHEBI:18420"/>
    </cofactor>
    <text evidence="15">Mg(2+) is required for catalysis and for stabilizing the dimer.</text>
</comment>
<dbReference type="AlphaFoldDB" id="A0A4S3ML93"/>
<feature type="active site" description="Proton donor" evidence="12 13">
    <location>
        <position position="205"/>
    </location>
</feature>
<dbReference type="PROSITE" id="PS00164">
    <property type="entry name" value="ENOLASE"/>
    <property type="match status" value="1"/>
</dbReference>
<evidence type="ECO:0000256" key="11">
    <source>
        <dbReference type="ARBA" id="ARBA00045763"/>
    </source>
</evidence>
<feature type="binding site" evidence="14">
    <location>
        <position position="164"/>
    </location>
    <ligand>
        <name>substrate</name>
    </ligand>
</feature>
<feature type="binding site" evidence="12">
    <location>
        <position position="388"/>
    </location>
    <ligand>
        <name>(2R)-2-phosphoglycerate</name>
        <dbReference type="ChEBI" id="CHEBI:58289"/>
    </ligand>
</feature>
<dbReference type="InterPro" id="IPR020809">
    <property type="entry name" value="Enolase_CS"/>
</dbReference>
<dbReference type="SUPFAM" id="SSF51604">
    <property type="entry name" value="Enolase C-terminal domain-like"/>
    <property type="match status" value="1"/>
</dbReference>
<evidence type="ECO:0000256" key="1">
    <source>
        <dbReference type="ARBA" id="ARBA00005031"/>
    </source>
</evidence>
<dbReference type="UniPathway" id="UPA00109">
    <property type="reaction ID" value="UER00187"/>
</dbReference>
<keyword evidence="6 12" id="KW-0964">Secreted</keyword>
<accession>A0A4S3ML93</accession>
<evidence type="ECO:0000256" key="10">
    <source>
        <dbReference type="ARBA" id="ARBA00023239"/>
    </source>
</evidence>
<dbReference type="GO" id="GO:0004634">
    <property type="term" value="F:phosphopyruvate hydratase activity"/>
    <property type="evidence" value="ECO:0007669"/>
    <property type="project" value="UniProtKB-UniRule"/>
</dbReference>
<dbReference type="CDD" id="cd03313">
    <property type="entry name" value="enolase"/>
    <property type="match status" value="1"/>
</dbReference>
<evidence type="ECO:0000313" key="19">
    <source>
        <dbReference type="Proteomes" id="UP000309450"/>
    </source>
</evidence>
<comment type="function">
    <text evidence="11 12">Catalyzes the reversible conversion of 2-phosphoglycerate (2-PG) into phosphoenolpyruvate (PEP). It is essential for the degradation of carbohydrates via glycolysis.</text>
</comment>
<dbReference type="PRINTS" id="PR00148">
    <property type="entry name" value="ENOLASE"/>
</dbReference>
<dbReference type="InterPro" id="IPR036849">
    <property type="entry name" value="Enolase-like_C_sf"/>
</dbReference>
<dbReference type="SFLD" id="SFLDG00178">
    <property type="entry name" value="enolase"/>
    <property type="match status" value="1"/>
</dbReference>
<dbReference type="PIRSF" id="PIRSF001400">
    <property type="entry name" value="Enolase"/>
    <property type="match status" value="1"/>
</dbReference>
<feature type="domain" description="Enolase N-terminal" evidence="17">
    <location>
        <begin position="4"/>
        <end position="134"/>
    </location>
</feature>
<evidence type="ECO:0000256" key="4">
    <source>
        <dbReference type="ARBA" id="ARBA00017068"/>
    </source>
</evidence>
<dbReference type="EC" id="4.2.1.11" evidence="3 12"/>
<feature type="binding site" evidence="12">
    <location>
        <position position="163"/>
    </location>
    <ligand>
        <name>(2R)-2-phosphoglycerate</name>
        <dbReference type="ChEBI" id="CHEBI:58289"/>
    </ligand>
</feature>
<evidence type="ECO:0000256" key="2">
    <source>
        <dbReference type="ARBA" id="ARBA00009604"/>
    </source>
</evidence>
<gene>
    <name evidence="12" type="primary">eno</name>
    <name evidence="18" type="ORF">E7811_12305</name>
</gene>
<dbReference type="RefSeq" id="WP_136394953.1">
    <property type="nucleotide sequence ID" value="NZ_SSND01000003.1"/>
</dbReference>
<evidence type="ECO:0000256" key="15">
    <source>
        <dbReference type="PIRSR" id="PIRSR001400-3"/>
    </source>
</evidence>
<dbReference type="InterPro" id="IPR020811">
    <property type="entry name" value="Enolase_N"/>
</dbReference>
<evidence type="ECO:0000256" key="12">
    <source>
        <dbReference type="HAMAP-Rule" id="MF_00318"/>
    </source>
</evidence>
<feature type="binding site" evidence="12">
    <location>
        <position position="366"/>
    </location>
    <ligand>
        <name>(2R)-2-phosphoglycerate</name>
        <dbReference type="ChEBI" id="CHEBI:58289"/>
    </ligand>
</feature>
<dbReference type="SFLD" id="SFLDF00002">
    <property type="entry name" value="enolase"/>
    <property type="match status" value="1"/>
</dbReference>
<comment type="similarity">
    <text evidence="2 12">Belongs to the enolase family.</text>
</comment>
<dbReference type="Pfam" id="PF00113">
    <property type="entry name" value="Enolase_C"/>
    <property type="match status" value="1"/>
</dbReference>
<evidence type="ECO:0000256" key="7">
    <source>
        <dbReference type="ARBA" id="ARBA00022723"/>
    </source>
</evidence>
<comment type="subcellular location">
    <subcellularLocation>
        <location evidence="12">Cytoplasm</location>
    </subcellularLocation>
    <subcellularLocation>
        <location evidence="12">Secreted</location>
    </subcellularLocation>
    <subcellularLocation>
        <location evidence="12">Cell surface</location>
    </subcellularLocation>
    <text evidence="12">Fractions of enolase are present in both the cytoplasm and on the cell surface.</text>
</comment>
<feature type="binding site" evidence="12 15">
    <location>
        <position position="312"/>
    </location>
    <ligand>
        <name>Mg(2+)</name>
        <dbReference type="ChEBI" id="CHEBI:18420"/>
    </ligand>
</feature>
<protein>
    <recommendedName>
        <fullName evidence="4 12">Enolase</fullName>
        <ecNumber evidence="3 12">4.2.1.11</ecNumber>
    </recommendedName>
    <alternativeName>
        <fullName evidence="12">2-phospho-D-glycerate hydro-lyase</fullName>
    </alternativeName>
    <alternativeName>
        <fullName evidence="12">2-phosphoglycerate dehydratase</fullName>
    </alternativeName>
</protein>
<dbReference type="GO" id="GO:0005576">
    <property type="term" value="C:extracellular region"/>
    <property type="evidence" value="ECO:0007669"/>
    <property type="project" value="UniProtKB-SubCell"/>
</dbReference>
<name>A0A4S3ML93_9RHOB</name>
<feature type="binding site" evidence="14">
    <location>
        <position position="388"/>
    </location>
    <ligand>
        <name>substrate</name>
    </ligand>
</feature>
<evidence type="ECO:0000256" key="8">
    <source>
        <dbReference type="ARBA" id="ARBA00022842"/>
    </source>
</evidence>
<keyword evidence="5 12" id="KW-0963">Cytoplasm</keyword>
<keyword evidence="18" id="KW-0670">Pyruvate</keyword>
<keyword evidence="10 12" id="KW-0456">Lyase</keyword>
<dbReference type="Pfam" id="PF03952">
    <property type="entry name" value="Enolase_N"/>
    <property type="match status" value="1"/>
</dbReference>
<evidence type="ECO:0000256" key="3">
    <source>
        <dbReference type="ARBA" id="ARBA00012058"/>
    </source>
</evidence>
<feature type="domain" description="Enolase C-terminal TIM barrel" evidence="16">
    <location>
        <begin position="139"/>
        <end position="425"/>
    </location>
</feature>
<dbReference type="FunFam" id="3.30.390.10:FF:000001">
    <property type="entry name" value="Enolase"/>
    <property type="match status" value="1"/>
</dbReference>
<evidence type="ECO:0000259" key="16">
    <source>
        <dbReference type="SMART" id="SM01192"/>
    </source>
</evidence>
<feature type="binding site" evidence="12 15">
    <location>
        <position position="285"/>
    </location>
    <ligand>
        <name>Mg(2+)</name>
        <dbReference type="ChEBI" id="CHEBI:18420"/>
    </ligand>
</feature>
<feature type="binding site" evidence="12">
    <location>
        <position position="337"/>
    </location>
    <ligand>
        <name>(2R)-2-phosphoglycerate</name>
        <dbReference type="ChEBI" id="CHEBI:58289"/>
    </ligand>
</feature>
<feature type="binding site" evidence="12">
    <location>
        <position position="367"/>
    </location>
    <ligand>
        <name>(2R)-2-phosphoglycerate</name>
        <dbReference type="ChEBI" id="CHEBI:58289"/>
    </ligand>
</feature>
<dbReference type="SMART" id="SM01193">
    <property type="entry name" value="Enolase_N"/>
    <property type="match status" value="1"/>
</dbReference>
<dbReference type="Proteomes" id="UP000309450">
    <property type="component" value="Unassembled WGS sequence"/>
</dbReference>
<dbReference type="NCBIfam" id="TIGR01060">
    <property type="entry name" value="eno"/>
    <property type="match status" value="1"/>
</dbReference>
<comment type="catalytic activity">
    <reaction evidence="12">
        <text>(2R)-2-phosphoglycerate = phosphoenolpyruvate + H2O</text>
        <dbReference type="Rhea" id="RHEA:10164"/>
        <dbReference type="ChEBI" id="CHEBI:15377"/>
        <dbReference type="ChEBI" id="CHEBI:58289"/>
        <dbReference type="ChEBI" id="CHEBI:58702"/>
        <dbReference type="EC" id="4.2.1.11"/>
    </reaction>
</comment>